<gene>
    <name evidence="7" type="ORF">HZH66_014947</name>
</gene>
<evidence type="ECO:0000256" key="2">
    <source>
        <dbReference type="ARBA" id="ARBA00023125"/>
    </source>
</evidence>
<dbReference type="GO" id="GO:0003677">
    <property type="term" value="F:DNA binding"/>
    <property type="evidence" value="ECO:0007669"/>
    <property type="project" value="UniProtKB-KW"/>
</dbReference>
<feature type="region of interest" description="Disordered" evidence="5">
    <location>
        <begin position="109"/>
        <end position="192"/>
    </location>
</feature>
<dbReference type="PANTHER" id="PTHR15348:SF0">
    <property type="entry name" value="PROTEIN DEAD RINGER"/>
    <property type="match status" value="1"/>
</dbReference>
<keyword evidence="8" id="KW-1185">Reference proteome</keyword>
<dbReference type="InterPro" id="IPR045147">
    <property type="entry name" value="ARI3A/B/C"/>
</dbReference>
<dbReference type="AlphaFoldDB" id="A0A834J5V6"/>
<dbReference type="SUPFAM" id="SSF46774">
    <property type="entry name" value="ARID-like"/>
    <property type="match status" value="1"/>
</dbReference>
<evidence type="ECO:0000259" key="6">
    <source>
        <dbReference type="PROSITE" id="PS51011"/>
    </source>
</evidence>
<dbReference type="Proteomes" id="UP000614350">
    <property type="component" value="Unassembled WGS sequence"/>
</dbReference>
<feature type="compositionally biased region" description="Polar residues" evidence="5">
    <location>
        <begin position="233"/>
        <end position="251"/>
    </location>
</feature>
<feature type="compositionally biased region" description="Basic and acidic residues" evidence="5">
    <location>
        <begin position="385"/>
        <end position="408"/>
    </location>
</feature>
<feature type="region of interest" description="Disordered" evidence="5">
    <location>
        <begin position="385"/>
        <end position="429"/>
    </location>
</feature>
<keyword evidence="4" id="KW-0539">Nucleus</keyword>
<accession>A0A834J5V6</accession>
<dbReference type="Pfam" id="PF01388">
    <property type="entry name" value="ARID"/>
    <property type="match status" value="1"/>
</dbReference>
<feature type="compositionally biased region" description="Polar residues" evidence="5">
    <location>
        <begin position="125"/>
        <end position="135"/>
    </location>
</feature>
<dbReference type="SMART" id="SM00501">
    <property type="entry name" value="BRIGHT"/>
    <property type="match status" value="1"/>
</dbReference>
<evidence type="ECO:0000256" key="3">
    <source>
        <dbReference type="ARBA" id="ARBA00023163"/>
    </source>
</evidence>
<keyword evidence="1" id="KW-0805">Transcription regulation</keyword>
<dbReference type="InterPro" id="IPR036431">
    <property type="entry name" value="ARID_dom_sf"/>
</dbReference>
<feature type="compositionally biased region" description="Polar residues" evidence="5">
    <location>
        <begin position="492"/>
        <end position="513"/>
    </location>
</feature>
<protein>
    <recommendedName>
        <fullName evidence="6">ARID domain-containing protein</fullName>
    </recommendedName>
</protein>
<feature type="region of interest" description="Disordered" evidence="5">
    <location>
        <begin position="492"/>
        <end position="559"/>
    </location>
</feature>
<dbReference type="EMBL" id="JACSEA010000023">
    <property type="protein sequence ID" value="KAF7379576.1"/>
    <property type="molecule type" value="Genomic_DNA"/>
</dbReference>
<evidence type="ECO:0000313" key="8">
    <source>
        <dbReference type="Proteomes" id="UP000614350"/>
    </source>
</evidence>
<evidence type="ECO:0000256" key="1">
    <source>
        <dbReference type="ARBA" id="ARBA00023015"/>
    </source>
</evidence>
<dbReference type="SMART" id="SM01014">
    <property type="entry name" value="ARID"/>
    <property type="match status" value="1"/>
</dbReference>
<feature type="domain" description="ARID" evidence="6">
    <location>
        <begin position="276"/>
        <end position="368"/>
    </location>
</feature>
<keyword evidence="3" id="KW-0804">Transcription</keyword>
<sequence>MRVKKVPLPLCAMEMCDDYQDDDNPIDNFVVDRKSPKENQEPIFNKQHRSIRNETFSERMDQGSICTASNQESSYDRRIEPMEDQEFPAIINQRFMPIYDHPRFPIKLPIMGNQGSKRNKHHRFPSNQRLTTTGTHEFPSDQRSIIPIENEGSTSSENEGSTSSENERSTLRAKEGSARTRNRNLAIIRDKESPRNHVSFEIGNRRSMHSKNEECILHKKQESLSQSEESLSPRSQDSEPITENDKTSSIPYNHRRVIPVSKQLMILRQMCKQKNDPARNEFLTHLCNFMARRGQPIFRMPTIAKSTLDLYDLYREVVHRGGLVEVINQNHWQEIIKNINLPTKVISIGSKLRVLYIRYLYDYECEYLNLSNKLQLFEAIESIRRKSNSTDKNENQSKSLNTEEERRQTLSSELIETSELKETQASTWHEPKQLKFNDLPCHSQHLNQEPNSSLMLPNLMSSNSDSRVIKHLPIMNKESNKNNMAKVSSLETLSSSMNPSKNHQQSVTISSKETNTDFNEHQRLNFIKPNNKNSDNLPTHSGSSTKPSLQTPSKFPSKSILNMRFDPKKETKSLNLKSSRGSLLSTNSDIPIVIDINKDDEQTSPLKKRHLDNSSATVERNLITSTPTCINIQCRNQEKETVYVCLELQGITYQGILYATNNLNQTLTTSVNNENDTTPQKLME</sequence>
<feature type="compositionally biased region" description="Low complexity" evidence="5">
    <location>
        <begin position="223"/>
        <end position="232"/>
    </location>
</feature>
<dbReference type="PROSITE" id="PS51011">
    <property type="entry name" value="ARID"/>
    <property type="match status" value="1"/>
</dbReference>
<dbReference type="InterPro" id="IPR001606">
    <property type="entry name" value="ARID_dom"/>
</dbReference>
<keyword evidence="2" id="KW-0238">DNA-binding</keyword>
<proteinExistence type="predicted"/>
<dbReference type="Gene3D" id="1.10.150.60">
    <property type="entry name" value="ARID DNA-binding domain"/>
    <property type="match status" value="1"/>
</dbReference>
<evidence type="ECO:0000256" key="5">
    <source>
        <dbReference type="SAM" id="MobiDB-lite"/>
    </source>
</evidence>
<feature type="compositionally biased region" description="Polar residues" evidence="5">
    <location>
        <begin position="528"/>
        <end position="559"/>
    </location>
</feature>
<dbReference type="PANTHER" id="PTHR15348">
    <property type="entry name" value="AT-RICH INTERACTIVE DOMAIN-CONTAINING PROTEIN ARID DOMAIN- CONTAINING PROTEIN DEAD RINGER PROTEIN B-CELL REGULATOR OF IGH TRANSCRIPTION BRIGHT"/>
    <property type="match status" value="1"/>
</dbReference>
<evidence type="ECO:0000256" key="4">
    <source>
        <dbReference type="ARBA" id="ARBA00023242"/>
    </source>
</evidence>
<organism evidence="7 8">
    <name type="scientific">Vespula vulgaris</name>
    <name type="common">Yellow jacket</name>
    <name type="synonym">Wasp</name>
    <dbReference type="NCBI Taxonomy" id="7454"/>
    <lineage>
        <taxon>Eukaryota</taxon>
        <taxon>Metazoa</taxon>
        <taxon>Ecdysozoa</taxon>
        <taxon>Arthropoda</taxon>
        <taxon>Hexapoda</taxon>
        <taxon>Insecta</taxon>
        <taxon>Pterygota</taxon>
        <taxon>Neoptera</taxon>
        <taxon>Endopterygota</taxon>
        <taxon>Hymenoptera</taxon>
        <taxon>Apocrita</taxon>
        <taxon>Aculeata</taxon>
        <taxon>Vespoidea</taxon>
        <taxon>Vespidae</taxon>
        <taxon>Vespinae</taxon>
        <taxon>Vespula</taxon>
    </lineage>
</organism>
<feature type="compositionally biased region" description="Low complexity" evidence="5">
    <location>
        <begin position="149"/>
        <end position="164"/>
    </location>
</feature>
<dbReference type="GO" id="GO:0006357">
    <property type="term" value="P:regulation of transcription by RNA polymerase II"/>
    <property type="evidence" value="ECO:0007669"/>
    <property type="project" value="InterPro"/>
</dbReference>
<dbReference type="GO" id="GO:0005634">
    <property type="term" value="C:nucleus"/>
    <property type="evidence" value="ECO:0007669"/>
    <property type="project" value="TreeGrafter"/>
</dbReference>
<evidence type="ECO:0000313" key="7">
    <source>
        <dbReference type="EMBL" id="KAF7379576.1"/>
    </source>
</evidence>
<feature type="region of interest" description="Disordered" evidence="5">
    <location>
        <begin position="221"/>
        <end position="254"/>
    </location>
</feature>
<reference evidence="7" key="1">
    <citation type="journal article" date="2020" name="G3 (Bethesda)">
        <title>High-Quality Assemblies for Three Invasive Social Wasps from the &lt;i&gt;Vespula&lt;/i&gt; Genus.</title>
        <authorList>
            <person name="Harrop T.W.R."/>
            <person name="Guhlin J."/>
            <person name="McLaughlin G.M."/>
            <person name="Permina E."/>
            <person name="Stockwell P."/>
            <person name="Gilligan J."/>
            <person name="Le Lec M.F."/>
            <person name="Gruber M.A.M."/>
            <person name="Quinn O."/>
            <person name="Lovegrove M."/>
            <person name="Duncan E.J."/>
            <person name="Remnant E.J."/>
            <person name="Van Eeckhoven J."/>
            <person name="Graham B."/>
            <person name="Knapp R.A."/>
            <person name="Langford K.W."/>
            <person name="Kronenberg Z."/>
            <person name="Press M.O."/>
            <person name="Eacker S.M."/>
            <person name="Wilson-Rankin E.E."/>
            <person name="Purcell J."/>
            <person name="Lester P.J."/>
            <person name="Dearden P.K."/>
        </authorList>
    </citation>
    <scope>NUCLEOTIDE SEQUENCE</scope>
    <source>
        <strain evidence="7">Marl-1</strain>
    </source>
</reference>
<comment type="caution">
    <text evidence="7">The sequence shown here is derived from an EMBL/GenBank/DDBJ whole genome shotgun (WGS) entry which is preliminary data.</text>
</comment>
<feature type="compositionally biased region" description="Basic and acidic residues" evidence="5">
    <location>
        <begin position="165"/>
        <end position="178"/>
    </location>
</feature>
<feature type="compositionally biased region" description="Basic and acidic residues" evidence="5">
    <location>
        <begin position="514"/>
        <end position="523"/>
    </location>
</feature>
<name>A0A834J5V6_VESVU</name>